<evidence type="ECO:0000313" key="2">
    <source>
        <dbReference type="EMBL" id="QDV24329.1"/>
    </source>
</evidence>
<reference evidence="2 3" key="1">
    <citation type="submission" date="2019-02" db="EMBL/GenBank/DDBJ databases">
        <title>Deep-cultivation of Planctomycetes and their phenomic and genomic characterization uncovers novel biology.</title>
        <authorList>
            <person name="Wiegand S."/>
            <person name="Jogler M."/>
            <person name="Boedeker C."/>
            <person name="Pinto D."/>
            <person name="Vollmers J."/>
            <person name="Rivas-Marin E."/>
            <person name="Kohn T."/>
            <person name="Peeters S.H."/>
            <person name="Heuer A."/>
            <person name="Rast P."/>
            <person name="Oberbeckmann S."/>
            <person name="Bunk B."/>
            <person name="Jeske O."/>
            <person name="Meyerdierks A."/>
            <person name="Storesund J.E."/>
            <person name="Kallscheuer N."/>
            <person name="Luecker S."/>
            <person name="Lage O.M."/>
            <person name="Pohl T."/>
            <person name="Merkel B.J."/>
            <person name="Hornburger P."/>
            <person name="Mueller R.-W."/>
            <person name="Bruemmer F."/>
            <person name="Labrenz M."/>
            <person name="Spormann A.M."/>
            <person name="Op den Camp H."/>
            <person name="Overmann J."/>
            <person name="Amann R."/>
            <person name="Jetten M.S.M."/>
            <person name="Mascher T."/>
            <person name="Medema M.H."/>
            <person name="Devos D.P."/>
            <person name="Kaster A.-K."/>
            <person name="Ovreas L."/>
            <person name="Rohde M."/>
            <person name="Galperin M.Y."/>
            <person name="Jogler C."/>
        </authorList>
    </citation>
    <scope>NUCLEOTIDE SEQUENCE [LARGE SCALE GENOMIC DNA]</scope>
    <source>
        <strain evidence="2 3">Q31a</strain>
    </source>
</reference>
<dbReference type="OrthoDB" id="281279at2"/>
<organism evidence="2 3">
    <name type="scientific">Aureliella helgolandensis</name>
    <dbReference type="NCBI Taxonomy" id="2527968"/>
    <lineage>
        <taxon>Bacteria</taxon>
        <taxon>Pseudomonadati</taxon>
        <taxon>Planctomycetota</taxon>
        <taxon>Planctomycetia</taxon>
        <taxon>Pirellulales</taxon>
        <taxon>Pirellulaceae</taxon>
        <taxon>Aureliella</taxon>
    </lineage>
</organism>
<evidence type="ECO:0000256" key="1">
    <source>
        <dbReference type="SAM" id="Phobius"/>
    </source>
</evidence>
<dbReference type="AlphaFoldDB" id="A0A518G6W4"/>
<name>A0A518G6W4_9BACT</name>
<protein>
    <recommendedName>
        <fullName evidence="4">Lumazine-binding domain protein</fullName>
    </recommendedName>
</protein>
<dbReference type="RefSeq" id="WP_145077887.1">
    <property type="nucleotide sequence ID" value="NZ_CP036298.1"/>
</dbReference>
<dbReference type="KEGG" id="ahel:Q31a_26450"/>
<sequence length="179" mass="20181">MYSFLYESPVLLTVCGLTLVVLAALFWTQTGNRPTLYAAGLLAALTLILLLISLQVVTPREEIKGILDEVAAALESNDREKVYSYIHPNAQPTVQQARTELPNYEFQRARVTRIKLISVNPSTQPRSAIAEFNVVVNLSTQGQQINVPRFIKVYFMENNGRWLVTDYEHHSPMQGFQGN</sequence>
<keyword evidence="3" id="KW-1185">Reference proteome</keyword>
<dbReference type="EMBL" id="CP036298">
    <property type="protein sequence ID" value="QDV24329.1"/>
    <property type="molecule type" value="Genomic_DNA"/>
</dbReference>
<accession>A0A518G6W4</accession>
<keyword evidence="1" id="KW-0812">Transmembrane</keyword>
<keyword evidence="1" id="KW-0472">Membrane</keyword>
<dbReference type="Proteomes" id="UP000318017">
    <property type="component" value="Chromosome"/>
</dbReference>
<feature type="transmembrane region" description="Helical" evidence="1">
    <location>
        <begin position="35"/>
        <end position="57"/>
    </location>
</feature>
<gene>
    <name evidence="2" type="ORF">Q31a_26450</name>
</gene>
<feature type="transmembrane region" description="Helical" evidence="1">
    <location>
        <begin position="9"/>
        <end position="29"/>
    </location>
</feature>
<keyword evidence="1" id="KW-1133">Transmembrane helix</keyword>
<proteinExistence type="predicted"/>
<evidence type="ECO:0000313" key="3">
    <source>
        <dbReference type="Proteomes" id="UP000318017"/>
    </source>
</evidence>
<evidence type="ECO:0008006" key="4">
    <source>
        <dbReference type="Google" id="ProtNLM"/>
    </source>
</evidence>